<organism evidence="1 2">
    <name type="scientific">Hypsizygus marmoreus</name>
    <name type="common">White beech mushroom</name>
    <name type="synonym">Agaricus marmoreus</name>
    <dbReference type="NCBI Taxonomy" id="39966"/>
    <lineage>
        <taxon>Eukaryota</taxon>
        <taxon>Fungi</taxon>
        <taxon>Dikarya</taxon>
        <taxon>Basidiomycota</taxon>
        <taxon>Agaricomycotina</taxon>
        <taxon>Agaricomycetes</taxon>
        <taxon>Agaricomycetidae</taxon>
        <taxon>Agaricales</taxon>
        <taxon>Tricholomatineae</taxon>
        <taxon>Lyophyllaceae</taxon>
        <taxon>Hypsizygus</taxon>
    </lineage>
</organism>
<gene>
    <name evidence="1" type="ORF">Hypma_013952</name>
</gene>
<evidence type="ECO:0000313" key="1">
    <source>
        <dbReference type="EMBL" id="RDB29875.1"/>
    </source>
</evidence>
<keyword evidence="2" id="KW-1185">Reference proteome</keyword>
<comment type="caution">
    <text evidence="1">The sequence shown here is derived from an EMBL/GenBank/DDBJ whole genome shotgun (WGS) entry which is preliminary data.</text>
</comment>
<proteinExistence type="predicted"/>
<reference evidence="1" key="1">
    <citation type="submission" date="2018-04" db="EMBL/GenBank/DDBJ databases">
        <title>Whole genome sequencing of Hypsizygus marmoreus.</title>
        <authorList>
            <person name="Choi I.-G."/>
            <person name="Min B."/>
            <person name="Kim J.-G."/>
            <person name="Kim S."/>
            <person name="Oh Y.-L."/>
            <person name="Kong W.-S."/>
            <person name="Park H."/>
            <person name="Jeong J."/>
            <person name="Song E.-S."/>
        </authorList>
    </citation>
    <scope>NUCLEOTIDE SEQUENCE [LARGE SCALE GENOMIC DNA]</scope>
    <source>
        <strain evidence="1">51987-8</strain>
    </source>
</reference>
<dbReference type="InParanoid" id="A0A369KB38"/>
<name>A0A369KB38_HYPMA</name>
<dbReference type="Proteomes" id="UP000076154">
    <property type="component" value="Unassembled WGS sequence"/>
</dbReference>
<dbReference type="AlphaFoldDB" id="A0A369KB38"/>
<protein>
    <submittedName>
        <fullName evidence="1">Uncharacterized protein</fullName>
    </submittedName>
</protein>
<sequence>MLFLDGQKHCAKSGFAEVTRSGERLYNRNADSRQTKSSTCRVLATNASSVTRWWGQGNWSQRLLGVGTGCIVIRLDKVSSLYVS</sequence>
<evidence type="ECO:0000313" key="2">
    <source>
        <dbReference type="Proteomes" id="UP000076154"/>
    </source>
</evidence>
<accession>A0A369KB38</accession>
<dbReference type="EMBL" id="LUEZ02000009">
    <property type="protein sequence ID" value="RDB29875.1"/>
    <property type="molecule type" value="Genomic_DNA"/>
</dbReference>